<reference evidence="1" key="2">
    <citation type="journal article" date="2015" name="Data Brief">
        <title>Shoot transcriptome of the giant reed, Arundo donax.</title>
        <authorList>
            <person name="Barrero R.A."/>
            <person name="Guerrero F.D."/>
            <person name="Moolhuijzen P."/>
            <person name="Goolsby J.A."/>
            <person name="Tidwell J."/>
            <person name="Bellgard S.E."/>
            <person name="Bellgard M.I."/>
        </authorList>
    </citation>
    <scope>NUCLEOTIDE SEQUENCE</scope>
    <source>
        <tissue evidence="1">Shoot tissue taken approximately 20 cm above the soil surface</tissue>
    </source>
</reference>
<organism evidence="1">
    <name type="scientific">Arundo donax</name>
    <name type="common">Giant reed</name>
    <name type="synonym">Donax arundinaceus</name>
    <dbReference type="NCBI Taxonomy" id="35708"/>
    <lineage>
        <taxon>Eukaryota</taxon>
        <taxon>Viridiplantae</taxon>
        <taxon>Streptophyta</taxon>
        <taxon>Embryophyta</taxon>
        <taxon>Tracheophyta</taxon>
        <taxon>Spermatophyta</taxon>
        <taxon>Magnoliopsida</taxon>
        <taxon>Liliopsida</taxon>
        <taxon>Poales</taxon>
        <taxon>Poaceae</taxon>
        <taxon>PACMAD clade</taxon>
        <taxon>Arundinoideae</taxon>
        <taxon>Arundineae</taxon>
        <taxon>Arundo</taxon>
    </lineage>
</organism>
<proteinExistence type="predicted"/>
<dbReference type="EMBL" id="GBRH01168161">
    <property type="protein sequence ID" value="JAE29735.1"/>
    <property type="molecule type" value="Transcribed_RNA"/>
</dbReference>
<evidence type="ECO:0000313" key="1">
    <source>
        <dbReference type="EMBL" id="JAE29735.1"/>
    </source>
</evidence>
<protein>
    <submittedName>
        <fullName evidence="1">Uncharacterized protein</fullName>
    </submittedName>
</protein>
<name>A0A0A9GXM5_ARUDO</name>
<reference evidence="1" key="1">
    <citation type="submission" date="2014-09" db="EMBL/GenBank/DDBJ databases">
        <authorList>
            <person name="Magalhaes I.L.F."/>
            <person name="Oliveira U."/>
            <person name="Santos F.R."/>
            <person name="Vidigal T.H.D.A."/>
            <person name="Brescovit A.D."/>
            <person name="Santos A.J."/>
        </authorList>
    </citation>
    <scope>NUCLEOTIDE SEQUENCE</scope>
    <source>
        <tissue evidence="1">Shoot tissue taken approximately 20 cm above the soil surface</tissue>
    </source>
</reference>
<dbReference type="AlphaFoldDB" id="A0A0A9GXM5"/>
<accession>A0A0A9GXM5</accession>
<sequence>MQSELICMLQICCIIHNEYSEIVITEDSSLCSDPGRGVLPESSPDISTKVYPNAPAEIKPEIRPNAPGEIKPEIRM</sequence>